<evidence type="ECO:0000259" key="2">
    <source>
        <dbReference type="Pfam" id="PF14344"/>
    </source>
</evidence>
<feature type="signal peptide" evidence="1">
    <location>
        <begin position="1"/>
        <end position="18"/>
    </location>
</feature>
<organism evidence="3 4">
    <name type="scientific">Vulcanimicrobium alpinum</name>
    <dbReference type="NCBI Taxonomy" id="3016050"/>
    <lineage>
        <taxon>Bacteria</taxon>
        <taxon>Bacillati</taxon>
        <taxon>Vulcanimicrobiota</taxon>
        <taxon>Vulcanimicrobiia</taxon>
        <taxon>Vulcanimicrobiales</taxon>
        <taxon>Vulcanimicrobiaceae</taxon>
        <taxon>Vulcanimicrobium</taxon>
    </lineage>
</organism>
<feature type="domain" description="DUF4397" evidence="2">
    <location>
        <begin position="37"/>
        <end position="158"/>
    </location>
</feature>
<dbReference type="PROSITE" id="PS51257">
    <property type="entry name" value="PROKAR_LIPOPROTEIN"/>
    <property type="match status" value="1"/>
</dbReference>
<dbReference type="InterPro" id="IPR025510">
    <property type="entry name" value="DUF4397"/>
</dbReference>
<dbReference type="RefSeq" id="WP_317994288.1">
    <property type="nucleotide sequence ID" value="NZ_AP025523.1"/>
</dbReference>
<keyword evidence="4" id="KW-1185">Reference proteome</keyword>
<evidence type="ECO:0000313" key="3">
    <source>
        <dbReference type="EMBL" id="BDE06637.1"/>
    </source>
</evidence>
<feature type="chain" id="PRO_5042899790" description="DUF4397 domain-containing protein" evidence="1">
    <location>
        <begin position="19"/>
        <end position="304"/>
    </location>
</feature>
<dbReference type="Proteomes" id="UP001317532">
    <property type="component" value="Chromosome"/>
</dbReference>
<accession>A0AAN1XYL8</accession>
<name>A0AAN1XYL8_UNVUL</name>
<keyword evidence="1" id="KW-0732">Signal</keyword>
<dbReference type="Pfam" id="PF14344">
    <property type="entry name" value="DUF4397"/>
    <property type="match status" value="1"/>
</dbReference>
<proteinExistence type="predicted"/>
<dbReference type="EMBL" id="AP025523">
    <property type="protein sequence ID" value="BDE06637.1"/>
    <property type="molecule type" value="Genomic_DNA"/>
</dbReference>
<evidence type="ECO:0000313" key="4">
    <source>
        <dbReference type="Proteomes" id="UP001317532"/>
    </source>
</evidence>
<dbReference type="AlphaFoldDB" id="A0AAN1XYL8"/>
<reference evidence="3 4" key="1">
    <citation type="journal article" date="2022" name="ISME Commun">
        <title>Vulcanimicrobium alpinus gen. nov. sp. nov., the first cultivated representative of the candidate phylum 'Eremiobacterota', is a metabolically versatile aerobic anoxygenic phototroph.</title>
        <authorList>
            <person name="Yabe S."/>
            <person name="Muto K."/>
            <person name="Abe K."/>
            <person name="Yokota A."/>
            <person name="Staudigel H."/>
            <person name="Tebo B.M."/>
        </authorList>
    </citation>
    <scope>NUCLEOTIDE SEQUENCE [LARGE SCALE GENOMIC DNA]</scope>
    <source>
        <strain evidence="3 4">WC8-2</strain>
    </source>
</reference>
<sequence>MLLRRLALVLAFGAAVLAGCGNNGQGTVLGTTTSQSALRFLNGSPDLGPVDVYINGTSSAAFVTKLGYPSLSAITNVNTQSYTVTVTPNGTPATTRLTCPLNNLAASTRYTVVIAGKAAQGTSSLGLQCLVFPETYYSIPATQFQLAFHHASPALNAVVTAGSTASPPPSAVAFGTYPAGTTNWQLFGGQSSFVAATQGVGTGTPTNVLLNGSQTAPGIGVYVASTASNPPAAGAAGVYASIPVSACVSGGATIPSTNPDTASFFPYSYTASGATSATLVSNVLMVYAIDGASATSQLVCAFDD</sequence>
<evidence type="ECO:0000256" key="1">
    <source>
        <dbReference type="SAM" id="SignalP"/>
    </source>
</evidence>
<gene>
    <name evidence="3" type="ORF">WPS_19130</name>
</gene>
<protein>
    <recommendedName>
        <fullName evidence="2">DUF4397 domain-containing protein</fullName>
    </recommendedName>
</protein>
<dbReference type="KEGG" id="vab:WPS_19130"/>